<gene>
    <name evidence="2" type="ORF">L2764_07935</name>
</gene>
<evidence type="ECO:0000259" key="1">
    <source>
        <dbReference type="PROSITE" id="PS51340"/>
    </source>
</evidence>
<dbReference type="InterPro" id="IPR005302">
    <property type="entry name" value="MoCF_Sase_C"/>
</dbReference>
<dbReference type="SUPFAM" id="SSF50800">
    <property type="entry name" value="PK beta-barrel domain-like"/>
    <property type="match status" value="1"/>
</dbReference>
<dbReference type="InterPro" id="IPR005163">
    <property type="entry name" value="Tri_helical_YiiM-like"/>
</dbReference>
<evidence type="ECO:0000313" key="2">
    <source>
        <dbReference type="EMBL" id="MCL1124404.1"/>
    </source>
</evidence>
<protein>
    <submittedName>
        <fullName evidence="2">MOSC domain-containing protein</fullName>
    </submittedName>
</protein>
<feature type="domain" description="MOSC" evidence="1">
    <location>
        <begin position="32"/>
        <end position="168"/>
    </location>
</feature>
<dbReference type="InterPro" id="IPR011037">
    <property type="entry name" value="Pyrv_Knase-like_insert_dom_sf"/>
</dbReference>
<evidence type="ECO:0000313" key="3">
    <source>
        <dbReference type="Proteomes" id="UP001203423"/>
    </source>
</evidence>
<dbReference type="Gene3D" id="2.40.33.20">
    <property type="entry name" value="PK beta-barrel domain-like"/>
    <property type="match status" value="1"/>
</dbReference>
<dbReference type="Pfam" id="PF03473">
    <property type="entry name" value="MOSC"/>
    <property type="match status" value="1"/>
</dbReference>
<accession>A0ABT0LA21</accession>
<dbReference type="PANTHER" id="PTHR30212:SF2">
    <property type="entry name" value="PROTEIN YIIM"/>
    <property type="match status" value="1"/>
</dbReference>
<comment type="caution">
    <text evidence="2">The sequence shown here is derived from an EMBL/GenBank/DDBJ whole genome shotgun (WGS) entry which is preliminary data.</text>
</comment>
<organism evidence="2 3">
    <name type="scientific">Shewanella surugensis</name>
    <dbReference type="NCBI Taxonomy" id="212020"/>
    <lineage>
        <taxon>Bacteria</taxon>
        <taxon>Pseudomonadati</taxon>
        <taxon>Pseudomonadota</taxon>
        <taxon>Gammaproteobacteria</taxon>
        <taxon>Alteromonadales</taxon>
        <taxon>Shewanellaceae</taxon>
        <taxon>Shewanella</taxon>
    </lineage>
</organism>
<proteinExistence type="predicted"/>
<reference evidence="2 3" key="1">
    <citation type="submission" date="2022-01" db="EMBL/GenBank/DDBJ databases">
        <title>Whole genome-based taxonomy of the Shewanellaceae.</title>
        <authorList>
            <person name="Martin-Rodriguez A.J."/>
        </authorList>
    </citation>
    <scope>NUCLEOTIDE SEQUENCE [LARGE SCALE GENOMIC DNA]</scope>
    <source>
        <strain evidence="2 3">DSM 17177</strain>
    </source>
</reference>
<dbReference type="PANTHER" id="PTHR30212">
    <property type="entry name" value="PROTEIN YIIM"/>
    <property type="match status" value="1"/>
</dbReference>
<dbReference type="EMBL" id="JAKIKS010000023">
    <property type="protein sequence ID" value="MCL1124404.1"/>
    <property type="molecule type" value="Genomic_DNA"/>
</dbReference>
<dbReference type="Proteomes" id="UP001203423">
    <property type="component" value="Unassembled WGS sequence"/>
</dbReference>
<keyword evidence="3" id="KW-1185">Reference proteome</keyword>
<sequence length="229" mass="25999">MEDKVLIQRLSGLYQGESIQSLSGVSTGMGHKIRVDSLEVQLDRIVGDEQADKRFHGGEDRVVHHYPREHYSYFRRMQLFNRVEDSPQMGENISSVGLDENQINIGDIIRIGSTILQVSQPRSPCFKVNLQFGSRELALAMQTSQRCGWLYRVITPGMILESDALVLQERISDISVAEAIKLYFAQEFNAQGYQQLATCTGLAHSWKKSVEKRLSTGVIENWQMRLYGS</sequence>
<dbReference type="Pfam" id="PF03475">
    <property type="entry name" value="YiiM_3-alpha"/>
    <property type="match status" value="1"/>
</dbReference>
<dbReference type="InterPro" id="IPR052353">
    <property type="entry name" value="Benzoxazolinone_Detox_Enz"/>
</dbReference>
<dbReference type="PROSITE" id="PS51340">
    <property type="entry name" value="MOSC"/>
    <property type="match status" value="1"/>
</dbReference>
<dbReference type="RefSeq" id="WP_248939683.1">
    <property type="nucleotide sequence ID" value="NZ_JAKIKS010000023.1"/>
</dbReference>
<name>A0ABT0LA21_9GAMM</name>